<proteinExistence type="predicted"/>
<evidence type="ECO:0000313" key="2">
    <source>
        <dbReference type="Proteomes" id="UP000282211"/>
    </source>
</evidence>
<evidence type="ECO:0000313" key="1">
    <source>
        <dbReference type="EMBL" id="RKQ69750.1"/>
    </source>
</evidence>
<accession>A0A420WFI1</accession>
<reference evidence="1 2" key="1">
    <citation type="submission" date="2018-10" db="EMBL/GenBank/DDBJ databases">
        <title>Genomic Encyclopedia of Type Strains, Phase IV (KMG-IV): sequencing the most valuable type-strain genomes for metagenomic binning, comparative biology and taxonomic classification.</title>
        <authorList>
            <person name="Goeker M."/>
        </authorList>
    </citation>
    <scope>NUCLEOTIDE SEQUENCE [LARGE SCALE GENOMIC DNA]</scope>
    <source>
        <strain evidence="1 2">DSM 22008</strain>
    </source>
</reference>
<dbReference type="Gene3D" id="3.40.1530.20">
    <property type="entry name" value="Protein of unknown function (DUF1491)"/>
    <property type="match status" value="1"/>
</dbReference>
<dbReference type="Proteomes" id="UP000282211">
    <property type="component" value="Unassembled WGS sequence"/>
</dbReference>
<protein>
    <recommendedName>
        <fullName evidence="3">DUF1491 family protein</fullName>
    </recommendedName>
</protein>
<name>A0A420WFI1_9PROT</name>
<dbReference type="Pfam" id="PF07372">
    <property type="entry name" value="DUF1491"/>
    <property type="match status" value="1"/>
</dbReference>
<keyword evidence="2" id="KW-1185">Reference proteome</keyword>
<dbReference type="AlphaFoldDB" id="A0A420WFI1"/>
<sequence>MKSEFWVQALLRRTQSEGGFASVLRRGDADAGIVLIIFRERKQLTLFSPERNFEGERVWHPEFIDNQASLDSKVNKRVDYDPDLWILEIESTLSPERLIGEPIAGLTAEPDPAEAAAQALFRGR</sequence>
<evidence type="ECO:0008006" key="3">
    <source>
        <dbReference type="Google" id="ProtNLM"/>
    </source>
</evidence>
<dbReference type="EMBL" id="RBII01000002">
    <property type="protein sequence ID" value="RKQ69750.1"/>
    <property type="molecule type" value="Genomic_DNA"/>
</dbReference>
<dbReference type="RefSeq" id="WP_170144993.1">
    <property type="nucleotide sequence ID" value="NZ_RBII01000002.1"/>
</dbReference>
<gene>
    <name evidence="1" type="ORF">DES40_2559</name>
</gene>
<dbReference type="InParanoid" id="A0A420WFI1"/>
<organism evidence="1 2">
    <name type="scientific">Litorimonas taeanensis</name>
    <dbReference type="NCBI Taxonomy" id="568099"/>
    <lineage>
        <taxon>Bacteria</taxon>
        <taxon>Pseudomonadati</taxon>
        <taxon>Pseudomonadota</taxon>
        <taxon>Alphaproteobacteria</taxon>
        <taxon>Maricaulales</taxon>
        <taxon>Robiginitomaculaceae</taxon>
    </lineage>
</organism>
<comment type="caution">
    <text evidence="1">The sequence shown here is derived from an EMBL/GenBank/DDBJ whole genome shotgun (WGS) entry which is preliminary data.</text>
</comment>
<dbReference type="InterPro" id="IPR009964">
    <property type="entry name" value="DUF1491"/>
</dbReference>